<evidence type="ECO:0000313" key="9">
    <source>
        <dbReference type="EMBL" id="KOR90518.1"/>
    </source>
</evidence>
<evidence type="ECO:0000256" key="3">
    <source>
        <dbReference type="ARBA" id="ARBA00012662"/>
    </source>
</evidence>
<evidence type="ECO:0000256" key="1">
    <source>
        <dbReference type="ARBA" id="ARBA00004071"/>
    </source>
</evidence>
<dbReference type="Pfam" id="PF01120">
    <property type="entry name" value="Alpha_L_fucos"/>
    <property type="match status" value="1"/>
</dbReference>
<dbReference type="GO" id="GO:0004560">
    <property type="term" value="F:alpha-L-fucosidase activity"/>
    <property type="evidence" value="ECO:0007669"/>
    <property type="project" value="InterPro"/>
</dbReference>
<dbReference type="SUPFAM" id="SSF51445">
    <property type="entry name" value="(Trans)glycosidases"/>
    <property type="match status" value="1"/>
</dbReference>
<evidence type="ECO:0000256" key="2">
    <source>
        <dbReference type="ARBA" id="ARBA00007951"/>
    </source>
</evidence>
<feature type="site" description="May be important for catalysis" evidence="7">
    <location>
        <position position="275"/>
    </location>
</feature>
<dbReference type="PANTHER" id="PTHR10030:SF37">
    <property type="entry name" value="ALPHA-L-FUCOSIDASE-RELATED"/>
    <property type="match status" value="1"/>
</dbReference>
<dbReference type="InterPro" id="IPR057739">
    <property type="entry name" value="Glyco_hydro_29_N"/>
</dbReference>
<dbReference type="OrthoDB" id="107551at2"/>
<organism evidence="9 10">
    <name type="scientific">Paenibacillus solani</name>
    <dbReference type="NCBI Taxonomy" id="1705565"/>
    <lineage>
        <taxon>Bacteria</taxon>
        <taxon>Bacillati</taxon>
        <taxon>Bacillota</taxon>
        <taxon>Bacilli</taxon>
        <taxon>Bacillales</taxon>
        <taxon>Paenibacillaceae</taxon>
        <taxon>Paenibacillus</taxon>
    </lineage>
</organism>
<evidence type="ECO:0000256" key="6">
    <source>
        <dbReference type="ARBA" id="ARBA00023295"/>
    </source>
</evidence>
<sequence length="449" mass="51628">MTKTTAPQNQVIHDRTERVKWFQNDRFGMFIHWGLYSIPARGEWLRSSEQMSIEDYQTYFDEFDPVDYNPREWAKAAKKAGMKYAVLTAKHHDGFCLFDSKLTDYKATNTKAGRDLVQEFLDAFREEGLKVGLYFSLIDWYHEDYPAYGDRIHPMRANEAFKRDPKNFDRYLDYMHGQVRELLTGYGKLDIMWFDFSYDDMRSEVWRATELMNMIRELQPHILIDNRLEGSGESGGSIYTTEPSVYSGDFASPEQIIPPHGVVDVTGAPIPWEACITLNNNWGYAAADRNYKSATTIIRKLVECVSKNGNMLLNVGPDAKGNIPKESLDILAEIGDWMSKNSDSIYGCAAADYPKPEWGRYTQKGNKLYAHVFEESIGPINLIGMADKVKKARLLADGYELFLSRPWSAAEFVEDAFVNFARPEHFTYPLPDKRNTVIELELHDTAERP</sequence>
<keyword evidence="5" id="KW-0378">Hydrolase</keyword>
<accession>A0A0M1P7Q2</accession>
<evidence type="ECO:0000313" key="10">
    <source>
        <dbReference type="Proteomes" id="UP000036932"/>
    </source>
</evidence>
<evidence type="ECO:0000256" key="5">
    <source>
        <dbReference type="ARBA" id="ARBA00022801"/>
    </source>
</evidence>
<comment type="caution">
    <text evidence="9">The sequence shown here is derived from an EMBL/GenBank/DDBJ whole genome shotgun (WGS) entry which is preliminary data.</text>
</comment>
<proteinExistence type="inferred from homology"/>
<gene>
    <name evidence="9" type="ORF">AM231_16200</name>
</gene>
<dbReference type="GO" id="GO:0006004">
    <property type="term" value="P:fucose metabolic process"/>
    <property type="evidence" value="ECO:0007669"/>
    <property type="project" value="InterPro"/>
</dbReference>
<name>A0A0M1P7Q2_9BACL</name>
<keyword evidence="6" id="KW-0326">Glycosidase</keyword>
<dbReference type="EMBL" id="LIUT01000001">
    <property type="protein sequence ID" value="KOR90518.1"/>
    <property type="molecule type" value="Genomic_DNA"/>
</dbReference>
<dbReference type="RefSeq" id="WP_054403431.1">
    <property type="nucleotide sequence ID" value="NZ_LIUT01000001.1"/>
</dbReference>
<keyword evidence="4" id="KW-0732">Signal</keyword>
<dbReference type="InterPro" id="IPR013780">
    <property type="entry name" value="Glyco_hydro_b"/>
</dbReference>
<evidence type="ECO:0000256" key="7">
    <source>
        <dbReference type="PIRSR" id="PIRSR001092-1"/>
    </source>
</evidence>
<dbReference type="GO" id="GO:0005764">
    <property type="term" value="C:lysosome"/>
    <property type="evidence" value="ECO:0007669"/>
    <property type="project" value="TreeGrafter"/>
</dbReference>
<dbReference type="AlphaFoldDB" id="A0A0M1P7Q2"/>
<dbReference type="InterPro" id="IPR017853">
    <property type="entry name" value="GH"/>
</dbReference>
<evidence type="ECO:0000259" key="8">
    <source>
        <dbReference type="Pfam" id="PF01120"/>
    </source>
</evidence>
<dbReference type="Gene3D" id="2.60.40.1180">
    <property type="entry name" value="Golgi alpha-mannosidase II"/>
    <property type="match status" value="1"/>
</dbReference>
<dbReference type="GO" id="GO:0016139">
    <property type="term" value="P:glycoside catabolic process"/>
    <property type="evidence" value="ECO:0007669"/>
    <property type="project" value="TreeGrafter"/>
</dbReference>
<dbReference type="Gene3D" id="3.20.20.80">
    <property type="entry name" value="Glycosidases"/>
    <property type="match status" value="1"/>
</dbReference>
<dbReference type="SMART" id="SM00812">
    <property type="entry name" value="Alpha_L_fucos"/>
    <property type="match status" value="1"/>
</dbReference>
<dbReference type="PANTHER" id="PTHR10030">
    <property type="entry name" value="ALPHA-L-FUCOSIDASE"/>
    <property type="match status" value="1"/>
</dbReference>
<dbReference type="InterPro" id="IPR016286">
    <property type="entry name" value="FUC_metazoa-typ"/>
</dbReference>
<comment type="similarity">
    <text evidence="2">Belongs to the glycosyl hydrolase 29 family.</text>
</comment>
<reference evidence="10" key="1">
    <citation type="submission" date="2015-08" db="EMBL/GenBank/DDBJ databases">
        <title>Genome sequencing project for genomic taxonomy and phylogenomics of Bacillus-like bacteria.</title>
        <authorList>
            <person name="Liu B."/>
            <person name="Wang J."/>
            <person name="Zhu Y."/>
            <person name="Liu G."/>
            <person name="Chen Q."/>
            <person name="Chen Z."/>
            <person name="Lan J."/>
            <person name="Che J."/>
            <person name="Ge C."/>
            <person name="Shi H."/>
            <person name="Pan Z."/>
            <person name="Liu X."/>
        </authorList>
    </citation>
    <scope>NUCLEOTIDE SEQUENCE [LARGE SCALE GENOMIC DNA]</scope>
    <source>
        <strain evidence="10">FJAT-22460</strain>
    </source>
</reference>
<feature type="domain" description="Glycoside hydrolase family 29 N-terminal" evidence="8">
    <location>
        <begin position="15"/>
        <end position="342"/>
    </location>
</feature>
<evidence type="ECO:0000256" key="4">
    <source>
        <dbReference type="ARBA" id="ARBA00022729"/>
    </source>
</evidence>
<dbReference type="Proteomes" id="UP000036932">
    <property type="component" value="Unassembled WGS sequence"/>
</dbReference>
<dbReference type="EC" id="3.2.1.51" evidence="3"/>
<dbReference type="PIRSF" id="PIRSF001092">
    <property type="entry name" value="Alpha-L-fucosidase"/>
    <property type="match status" value="1"/>
</dbReference>
<dbReference type="PATRIC" id="fig|1705565.3.peg.5325"/>
<protein>
    <recommendedName>
        <fullName evidence="3">alpha-L-fucosidase</fullName>
        <ecNumber evidence="3">3.2.1.51</ecNumber>
    </recommendedName>
</protein>
<dbReference type="InterPro" id="IPR000933">
    <property type="entry name" value="Glyco_hydro_29"/>
</dbReference>
<keyword evidence="10" id="KW-1185">Reference proteome</keyword>
<dbReference type="PRINTS" id="PR00741">
    <property type="entry name" value="GLHYDRLASE29"/>
</dbReference>
<comment type="function">
    <text evidence="1">Alpha-L-fucosidase is responsible for hydrolyzing the alpha-1,6-linked fucose joined to the reducing-end N-acetylglucosamine of the carbohydrate moieties of glycoproteins.</text>
</comment>